<dbReference type="NCBIfam" id="NF046065">
    <property type="entry name" value="MtxRegRemB"/>
    <property type="match status" value="1"/>
</dbReference>
<dbReference type="InterPro" id="IPR007169">
    <property type="entry name" value="RemA-like"/>
</dbReference>
<dbReference type="Proteomes" id="UP000649151">
    <property type="component" value="Unassembled WGS sequence"/>
</dbReference>
<evidence type="ECO:0000313" key="2">
    <source>
        <dbReference type="Proteomes" id="UP000649151"/>
    </source>
</evidence>
<sequence>MYIHLGEDTVVKQENIVGIFDLDNTSISKHTRFFLRKAEETGKVVNVSYELPRSFVVCCENGTTKVYISQISPATLRLRAKRGLKLE</sequence>
<proteinExistence type="predicted"/>
<protein>
    <submittedName>
        <fullName evidence="1">DUF370 domain-containing protein</fullName>
    </submittedName>
</protein>
<organism evidence="1 2">
    <name type="scientific">Clostridium facile</name>
    <dbReference type="NCBI Taxonomy" id="2763035"/>
    <lineage>
        <taxon>Bacteria</taxon>
        <taxon>Bacillati</taxon>
        <taxon>Bacillota</taxon>
        <taxon>Clostridia</taxon>
        <taxon>Eubacteriales</taxon>
        <taxon>Clostridiaceae</taxon>
        <taxon>Clostridium</taxon>
    </lineage>
</organism>
<comment type="caution">
    <text evidence="1">The sequence shown here is derived from an EMBL/GenBank/DDBJ whole genome shotgun (WGS) entry which is preliminary data.</text>
</comment>
<dbReference type="EMBL" id="JACOQK010000001">
    <property type="protein sequence ID" value="MBC5788241.1"/>
    <property type="molecule type" value="Genomic_DNA"/>
</dbReference>
<accession>A0ABR7ISW5</accession>
<name>A0ABR7ISW5_9CLOT</name>
<reference evidence="1 2" key="1">
    <citation type="submission" date="2020-08" db="EMBL/GenBank/DDBJ databases">
        <title>Genome public.</title>
        <authorList>
            <person name="Liu C."/>
            <person name="Sun Q."/>
        </authorList>
    </citation>
    <scope>NUCLEOTIDE SEQUENCE [LARGE SCALE GENOMIC DNA]</scope>
    <source>
        <strain evidence="1 2">NSJ-27</strain>
    </source>
</reference>
<gene>
    <name evidence="1" type="ORF">H8Z77_09470</name>
</gene>
<dbReference type="RefSeq" id="WP_069987780.1">
    <property type="nucleotide sequence ID" value="NZ_JACOQK010000001.1"/>
</dbReference>
<dbReference type="Pfam" id="PF04025">
    <property type="entry name" value="RemA-like"/>
    <property type="match status" value="1"/>
</dbReference>
<keyword evidence="2" id="KW-1185">Reference proteome</keyword>
<evidence type="ECO:0000313" key="1">
    <source>
        <dbReference type="EMBL" id="MBC5788241.1"/>
    </source>
</evidence>